<evidence type="ECO:0000256" key="5">
    <source>
        <dbReference type="ARBA" id="ARBA00022989"/>
    </source>
</evidence>
<keyword evidence="7" id="KW-0813">Transport</keyword>
<accession>A0AAE3R1Y8</accession>
<dbReference type="PANTHER" id="PTHR30558:SF3">
    <property type="entry name" value="BIOPOLYMER TRANSPORT PROTEIN EXBD-RELATED"/>
    <property type="match status" value="1"/>
</dbReference>
<keyword evidence="6" id="KW-0472">Membrane</keyword>
<keyword evidence="10" id="KW-1185">Reference proteome</keyword>
<protein>
    <submittedName>
        <fullName evidence="9">Biopolymer transporter ExbD</fullName>
    </submittedName>
</protein>
<organism evidence="9 10">
    <name type="scientific">Xanthocytophaga agilis</name>
    <dbReference type="NCBI Taxonomy" id="3048010"/>
    <lineage>
        <taxon>Bacteria</taxon>
        <taxon>Pseudomonadati</taxon>
        <taxon>Bacteroidota</taxon>
        <taxon>Cytophagia</taxon>
        <taxon>Cytophagales</taxon>
        <taxon>Rhodocytophagaceae</taxon>
        <taxon>Xanthocytophaga</taxon>
    </lineage>
</organism>
<evidence type="ECO:0000256" key="6">
    <source>
        <dbReference type="ARBA" id="ARBA00023136"/>
    </source>
</evidence>
<evidence type="ECO:0000313" key="10">
    <source>
        <dbReference type="Proteomes" id="UP001232063"/>
    </source>
</evidence>
<dbReference type="AlphaFoldDB" id="A0AAE3R1Y8"/>
<comment type="caution">
    <text evidence="9">The sequence shown here is derived from an EMBL/GenBank/DDBJ whole genome shotgun (WGS) entry which is preliminary data.</text>
</comment>
<evidence type="ECO:0000256" key="1">
    <source>
        <dbReference type="ARBA" id="ARBA00004162"/>
    </source>
</evidence>
<evidence type="ECO:0000256" key="8">
    <source>
        <dbReference type="SAM" id="MobiDB-lite"/>
    </source>
</evidence>
<keyword evidence="3" id="KW-1003">Cell membrane</keyword>
<feature type="region of interest" description="Disordered" evidence="8">
    <location>
        <begin position="1"/>
        <end position="21"/>
    </location>
</feature>
<evidence type="ECO:0000313" key="9">
    <source>
        <dbReference type="EMBL" id="MDJ1502346.1"/>
    </source>
</evidence>
<proteinExistence type="inferred from homology"/>
<feature type="region of interest" description="Disordered" evidence="8">
    <location>
        <begin position="50"/>
        <end position="70"/>
    </location>
</feature>
<name>A0AAE3R1Y8_9BACT</name>
<gene>
    <name evidence="9" type="ORF">QNI22_16895</name>
</gene>
<keyword evidence="7" id="KW-0653">Protein transport</keyword>
<dbReference type="GO" id="GO:0015031">
    <property type="term" value="P:protein transport"/>
    <property type="evidence" value="ECO:0007669"/>
    <property type="project" value="UniProtKB-KW"/>
</dbReference>
<comment type="similarity">
    <text evidence="2 7">Belongs to the ExbD/TolR family.</text>
</comment>
<dbReference type="EMBL" id="JASJOU010000005">
    <property type="protein sequence ID" value="MDJ1502346.1"/>
    <property type="molecule type" value="Genomic_DNA"/>
</dbReference>
<dbReference type="GO" id="GO:0005886">
    <property type="term" value="C:plasma membrane"/>
    <property type="evidence" value="ECO:0007669"/>
    <property type="project" value="UniProtKB-SubCell"/>
</dbReference>
<keyword evidence="4 7" id="KW-0812">Transmembrane</keyword>
<feature type="compositionally biased region" description="Basic residues" evidence="8">
    <location>
        <begin position="11"/>
        <end position="21"/>
    </location>
</feature>
<evidence type="ECO:0000256" key="2">
    <source>
        <dbReference type="ARBA" id="ARBA00005811"/>
    </source>
</evidence>
<dbReference type="RefSeq" id="WP_314512345.1">
    <property type="nucleotide sequence ID" value="NZ_JASJOU010000005.1"/>
</dbReference>
<dbReference type="GO" id="GO:0022857">
    <property type="term" value="F:transmembrane transporter activity"/>
    <property type="evidence" value="ECO:0007669"/>
    <property type="project" value="InterPro"/>
</dbReference>
<reference evidence="9" key="1">
    <citation type="submission" date="2023-05" db="EMBL/GenBank/DDBJ databases">
        <authorList>
            <person name="Zhang X."/>
        </authorList>
    </citation>
    <scope>NUCLEOTIDE SEQUENCE</scope>
    <source>
        <strain evidence="9">BD1B2-1</strain>
    </source>
</reference>
<evidence type="ECO:0000256" key="3">
    <source>
        <dbReference type="ARBA" id="ARBA00022475"/>
    </source>
</evidence>
<dbReference type="Proteomes" id="UP001232063">
    <property type="component" value="Unassembled WGS sequence"/>
</dbReference>
<dbReference type="Pfam" id="PF02472">
    <property type="entry name" value="ExbD"/>
    <property type="match status" value="1"/>
</dbReference>
<dbReference type="PANTHER" id="PTHR30558">
    <property type="entry name" value="EXBD MEMBRANE COMPONENT OF PMF-DRIVEN MACROMOLECULE IMPORT SYSTEM"/>
    <property type="match status" value="1"/>
</dbReference>
<evidence type="ECO:0000256" key="7">
    <source>
        <dbReference type="RuleBase" id="RU003879"/>
    </source>
</evidence>
<comment type="subcellular location">
    <subcellularLocation>
        <location evidence="1">Cell membrane</location>
        <topology evidence="1">Single-pass membrane protein</topology>
    </subcellularLocation>
    <subcellularLocation>
        <location evidence="7">Cell membrane</location>
        <topology evidence="7">Single-pass type II membrane protein</topology>
    </subcellularLocation>
</comment>
<dbReference type="InterPro" id="IPR003400">
    <property type="entry name" value="ExbD"/>
</dbReference>
<keyword evidence="5" id="KW-1133">Transmembrane helix</keyword>
<sequence length="179" mass="20005">MADVDTGGKGGGKKKGAKKASTKVDMTPMVDLAFLLVTFFMLTTTLSKPNTMSLNMPEKPKPNDPPPPKVDERVTTTVVLDKNNRIFYYKGVETPEVFTTDYSAEGFRKMAVEMVAKGKSLQKDAVFIIKPTAEASYKNVVDILDEMKITDAKVYAIQQLYPQDKEIIQKYKTEHNITD</sequence>
<evidence type="ECO:0000256" key="4">
    <source>
        <dbReference type="ARBA" id="ARBA00022692"/>
    </source>
</evidence>